<comment type="caution">
    <text evidence="1">The sequence shown here is derived from an EMBL/GenBank/DDBJ whole genome shotgun (WGS) entry which is preliminary data.</text>
</comment>
<accession>A0AAV4QUN4</accession>
<keyword evidence="2" id="KW-1185">Reference proteome</keyword>
<proteinExistence type="predicted"/>
<sequence>MLEDHRLELTEMAEIVQISTERVDRESEVIRDRTESRYFSDCRNVGEEIQIKRQNPCGLIFSFVLLECPSSPSRITSSSSLVNLSIATFATFSRRRERDLDKQKKKPPSYHVLLSGFLVLRT</sequence>
<evidence type="ECO:0000313" key="2">
    <source>
        <dbReference type="Proteomes" id="UP001054945"/>
    </source>
</evidence>
<gene>
    <name evidence="1" type="ORF">CEXT_768211</name>
</gene>
<name>A0AAV4QUN4_CAEEX</name>
<reference evidence="1 2" key="1">
    <citation type="submission" date="2021-06" db="EMBL/GenBank/DDBJ databases">
        <title>Caerostris extrusa draft genome.</title>
        <authorList>
            <person name="Kono N."/>
            <person name="Arakawa K."/>
        </authorList>
    </citation>
    <scope>NUCLEOTIDE SEQUENCE [LARGE SCALE GENOMIC DNA]</scope>
</reference>
<evidence type="ECO:0000313" key="1">
    <source>
        <dbReference type="EMBL" id="GIY11837.1"/>
    </source>
</evidence>
<organism evidence="1 2">
    <name type="scientific">Caerostris extrusa</name>
    <name type="common">Bark spider</name>
    <name type="synonym">Caerostris bankana</name>
    <dbReference type="NCBI Taxonomy" id="172846"/>
    <lineage>
        <taxon>Eukaryota</taxon>
        <taxon>Metazoa</taxon>
        <taxon>Ecdysozoa</taxon>
        <taxon>Arthropoda</taxon>
        <taxon>Chelicerata</taxon>
        <taxon>Arachnida</taxon>
        <taxon>Araneae</taxon>
        <taxon>Araneomorphae</taxon>
        <taxon>Entelegynae</taxon>
        <taxon>Araneoidea</taxon>
        <taxon>Araneidae</taxon>
        <taxon>Caerostris</taxon>
    </lineage>
</organism>
<protein>
    <submittedName>
        <fullName evidence="1">Uncharacterized protein</fullName>
    </submittedName>
</protein>
<dbReference type="Proteomes" id="UP001054945">
    <property type="component" value="Unassembled WGS sequence"/>
</dbReference>
<dbReference type="AlphaFoldDB" id="A0AAV4QUN4"/>
<dbReference type="EMBL" id="BPLR01006707">
    <property type="protein sequence ID" value="GIY11837.1"/>
    <property type="molecule type" value="Genomic_DNA"/>
</dbReference>